<dbReference type="RefSeq" id="WP_153718619.1">
    <property type="nucleotide sequence ID" value="NZ_WJPP01000001.1"/>
</dbReference>
<organism evidence="2 3">
    <name type="scientific">Spiribacter salilacus</name>
    <dbReference type="NCBI Taxonomy" id="2664894"/>
    <lineage>
        <taxon>Bacteria</taxon>
        <taxon>Pseudomonadati</taxon>
        <taxon>Pseudomonadota</taxon>
        <taxon>Gammaproteobacteria</taxon>
        <taxon>Chromatiales</taxon>
        <taxon>Ectothiorhodospiraceae</taxon>
        <taxon>Spiribacter</taxon>
    </lineage>
</organism>
<evidence type="ECO:0000313" key="3">
    <source>
        <dbReference type="Proteomes" id="UP000433788"/>
    </source>
</evidence>
<accession>A0A6N7QPF5</accession>
<dbReference type="SUPFAM" id="SSF53254">
    <property type="entry name" value="Phosphoglycerate mutase-like"/>
    <property type="match status" value="1"/>
</dbReference>
<feature type="chain" id="PRO_5026872332" evidence="1">
    <location>
        <begin position="23"/>
        <end position="184"/>
    </location>
</feature>
<proteinExistence type="predicted"/>
<dbReference type="InterPro" id="IPR013078">
    <property type="entry name" value="His_Pase_superF_clade-1"/>
</dbReference>
<protein>
    <submittedName>
        <fullName evidence="2">Histidine phosphatase family protein</fullName>
    </submittedName>
</protein>
<name>A0A6N7QPF5_9GAMM</name>
<sequence length="184" mass="19891">MRRYLLIVLSVFLLCVTTASTASETALAAMKQDSHVLLLRHALAPGFGDPPEFTIGDCSTQRNLSTEGRQQARELGKTLHDAGLDDLVVYSSQWCRCWDTAIEMQIGTPATHIGLNSFFQNRSQQDAIVNDLQALLASLEGGPSAVLVTHLVNIRAITGQSVGSGEGIVLRLEPNGEYTVIGRL</sequence>
<evidence type="ECO:0000256" key="1">
    <source>
        <dbReference type="SAM" id="SignalP"/>
    </source>
</evidence>
<comment type="caution">
    <text evidence="2">The sequence shown here is derived from an EMBL/GenBank/DDBJ whole genome shotgun (WGS) entry which is preliminary data.</text>
</comment>
<evidence type="ECO:0000313" key="2">
    <source>
        <dbReference type="EMBL" id="MRH77580.1"/>
    </source>
</evidence>
<dbReference type="EMBL" id="WJPP01000001">
    <property type="protein sequence ID" value="MRH77580.1"/>
    <property type="molecule type" value="Genomic_DNA"/>
</dbReference>
<dbReference type="Pfam" id="PF00300">
    <property type="entry name" value="His_Phos_1"/>
    <property type="match status" value="1"/>
</dbReference>
<keyword evidence="1" id="KW-0732">Signal</keyword>
<reference evidence="2 3" key="1">
    <citation type="submission" date="2019-11" db="EMBL/GenBank/DDBJ databases">
        <authorList>
            <person name="Zhang X.Y."/>
        </authorList>
    </citation>
    <scope>NUCLEOTIDE SEQUENCE [LARGE SCALE GENOMIC DNA]</scope>
    <source>
        <strain evidence="2 3">C176</strain>
    </source>
</reference>
<gene>
    <name evidence="2" type="ORF">GH984_02550</name>
</gene>
<dbReference type="Gene3D" id="3.40.50.1240">
    <property type="entry name" value="Phosphoglycerate mutase-like"/>
    <property type="match status" value="1"/>
</dbReference>
<dbReference type="InterPro" id="IPR029033">
    <property type="entry name" value="His_PPase_superfam"/>
</dbReference>
<keyword evidence="3" id="KW-1185">Reference proteome</keyword>
<dbReference type="Proteomes" id="UP000433788">
    <property type="component" value="Unassembled WGS sequence"/>
</dbReference>
<dbReference type="AlphaFoldDB" id="A0A6N7QPF5"/>
<feature type="signal peptide" evidence="1">
    <location>
        <begin position="1"/>
        <end position="22"/>
    </location>
</feature>
<dbReference type="CDD" id="cd07040">
    <property type="entry name" value="HP"/>
    <property type="match status" value="1"/>
</dbReference>